<evidence type="ECO:0000259" key="1">
    <source>
        <dbReference type="Pfam" id="PF09361"/>
    </source>
</evidence>
<dbReference type="Pfam" id="PF09361">
    <property type="entry name" value="Phasin_2"/>
    <property type="match status" value="1"/>
</dbReference>
<dbReference type="Proteomes" id="UP000185678">
    <property type="component" value="Unassembled WGS sequence"/>
</dbReference>
<protein>
    <submittedName>
        <fullName evidence="2">Phasin family protein</fullName>
    </submittedName>
</protein>
<reference evidence="2 3" key="1">
    <citation type="submission" date="2017-01" db="EMBL/GenBank/DDBJ databases">
        <authorList>
            <person name="Mah S.A."/>
            <person name="Swanson W.J."/>
            <person name="Moy G.W."/>
            <person name="Vacquier V.D."/>
        </authorList>
    </citation>
    <scope>NUCLEOTIDE SEQUENCE [LARGE SCALE GENOMIC DNA]</scope>
    <source>
        <strain evidence="2 3">DSM 11589</strain>
    </source>
</reference>
<dbReference type="EMBL" id="FTOA01000003">
    <property type="protein sequence ID" value="SIS77046.1"/>
    <property type="molecule type" value="Genomic_DNA"/>
</dbReference>
<evidence type="ECO:0000313" key="2">
    <source>
        <dbReference type="EMBL" id="SIS77046.1"/>
    </source>
</evidence>
<accession>A0A1N7LT73</accession>
<dbReference type="InterPro" id="IPR018968">
    <property type="entry name" value="Phasin"/>
</dbReference>
<name>A0A1N7LT73_9PROT</name>
<keyword evidence="3" id="KW-1185">Reference proteome</keyword>
<dbReference type="STRING" id="80876.SAMN05421779_103543"/>
<feature type="domain" description="Phasin" evidence="1">
    <location>
        <begin position="8"/>
        <end position="105"/>
    </location>
</feature>
<dbReference type="AlphaFoldDB" id="A0A1N7LT73"/>
<proteinExistence type="predicted"/>
<evidence type="ECO:0000313" key="3">
    <source>
        <dbReference type="Proteomes" id="UP000185678"/>
    </source>
</evidence>
<organism evidence="2 3">
    <name type="scientific">Insolitispirillum peregrinum</name>
    <dbReference type="NCBI Taxonomy" id="80876"/>
    <lineage>
        <taxon>Bacteria</taxon>
        <taxon>Pseudomonadati</taxon>
        <taxon>Pseudomonadota</taxon>
        <taxon>Alphaproteobacteria</taxon>
        <taxon>Rhodospirillales</taxon>
        <taxon>Novispirillaceae</taxon>
        <taxon>Insolitispirillum</taxon>
    </lineage>
</organism>
<dbReference type="OrthoDB" id="7678100at2"/>
<sequence>MFKNYDDVLSFNKANVDAAVLYGTKLATGIEEVTKEVFGYTSKSLEGALENAKAISGCKTAAEVAQLQQKLAKDSWDGFVAEATKLGEMGTVIAKSAAEPIQARYKAVFENFGK</sequence>
<gene>
    <name evidence="2" type="ORF">SAMN05421779_103543</name>
</gene>
<dbReference type="RefSeq" id="WP_076400286.1">
    <property type="nucleotide sequence ID" value="NZ_FTOA01000003.1"/>
</dbReference>